<organism evidence="6 7">
    <name type="scientific">Brachybacterium avium</name>
    <dbReference type="NCBI Taxonomy" id="2017485"/>
    <lineage>
        <taxon>Bacteria</taxon>
        <taxon>Bacillati</taxon>
        <taxon>Actinomycetota</taxon>
        <taxon>Actinomycetes</taxon>
        <taxon>Micrococcales</taxon>
        <taxon>Dermabacteraceae</taxon>
        <taxon>Brachybacterium</taxon>
    </lineage>
</organism>
<reference evidence="6 7" key="1">
    <citation type="submission" date="2017-07" db="EMBL/GenBank/DDBJ databases">
        <title>Brachybacterium sp. VR2415.</title>
        <authorList>
            <person name="Tak E.J."/>
            <person name="Bae J.-W."/>
        </authorList>
    </citation>
    <scope>NUCLEOTIDE SEQUENCE [LARGE SCALE GENOMIC DNA]</scope>
    <source>
        <strain evidence="6 7">VR2415</strain>
        <plasmid evidence="7">unnamed1 sequence</plasmid>
    </source>
</reference>
<proteinExistence type="predicted"/>
<dbReference type="InterPro" id="IPR050109">
    <property type="entry name" value="HTH-type_TetR-like_transc_reg"/>
</dbReference>
<keyword evidence="3" id="KW-0804">Transcription</keyword>
<evidence type="ECO:0000313" key="6">
    <source>
        <dbReference type="EMBL" id="ASK67263.1"/>
    </source>
</evidence>
<evidence type="ECO:0000256" key="1">
    <source>
        <dbReference type="ARBA" id="ARBA00023015"/>
    </source>
</evidence>
<dbReference type="PANTHER" id="PTHR30055:SF234">
    <property type="entry name" value="HTH-TYPE TRANSCRIPTIONAL REGULATOR BETI"/>
    <property type="match status" value="1"/>
</dbReference>
<keyword evidence="1" id="KW-0805">Transcription regulation</keyword>
<dbReference type="InterPro" id="IPR009057">
    <property type="entry name" value="Homeodomain-like_sf"/>
</dbReference>
<dbReference type="SUPFAM" id="SSF48498">
    <property type="entry name" value="Tetracyclin repressor-like, C-terminal domain"/>
    <property type="match status" value="1"/>
</dbReference>
<feature type="domain" description="HTH tetR-type" evidence="5">
    <location>
        <begin position="1"/>
        <end position="59"/>
    </location>
</feature>
<geneLocation type="plasmid" evidence="7">
    <name>unnamed1 sequence</name>
</geneLocation>
<dbReference type="Gene3D" id="1.10.357.10">
    <property type="entry name" value="Tetracycline Repressor, domain 2"/>
    <property type="match status" value="1"/>
</dbReference>
<keyword evidence="2 4" id="KW-0238">DNA-binding</keyword>
<dbReference type="Proteomes" id="UP000198398">
    <property type="component" value="Plasmid unnamed1"/>
</dbReference>
<gene>
    <name evidence="6" type="ORF">CFK39_15575</name>
</gene>
<dbReference type="Pfam" id="PF00440">
    <property type="entry name" value="TetR_N"/>
    <property type="match status" value="1"/>
</dbReference>
<dbReference type="PANTHER" id="PTHR30055">
    <property type="entry name" value="HTH-TYPE TRANSCRIPTIONAL REGULATOR RUTR"/>
    <property type="match status" value="1"/>
</dbReference>
<dbReference type="RefSeq" id="WP_089066495.1">
    <property type="nucleotide sequence ID" value="NZ_CP022317.1"/>
</dbReference>
<keyword evidence="6" id="KW-0614">Plasmid</keyword>
<dbReference type="SUPFAM" id="SSF46689">
    <property type="entry name" value="Homeodomain-like"/>
    <property type="match status" value="1"/>
</dbReference>
<evidence type="ECO:0000256" key="4">
    <source>
        <dbReference type="PROSITE-ProRule" id="PRU00335"/>
    </source>
</evidence>
<name>A0A220UHT4_9MICO</name>
<protein>
    <submittedName>
        <fullName evidence="6">TetR family transcriptional regulator</fullName>
    </submittedName>
</protein>
<dbReference type="InterPro" id="IPR001647">
    <property type="entry name" value="HTH_TetR"/>
</dbReference>
<accession>A0A220UHT4</accession>
<evidence type="ECO:0000256" key="3">
    <source>
        <dbReference type="ARBA" id="ARBA00023163"/>
    </source>
</evidence>
<dbReference type="GO" id="GO:0003700">
    <property type="term" value="F:DNA-binding transcription factor activity"/>
    <property type="evidence" value="ECO:0007669"/>
    <property type="project" value="TreeGrafter"/>
</dbReference>
<dbReference type="PROSITE" id="PS50977">
    <property type="entry name" value="HTH_TETR_2"/>
    <property type="match status" value="1"/>
</dbReference>
<dbReference type="GO" id="GO:0000976">
    <property type="term" value="F:transcription cis-regulatory region binding"/>
    <property type="evidence" value="ECO:0007669"/>
    <property type="project" value="TreeGrafter"/>
</dbReference>
<dbReference type="AlphaFoldDB" id="A0A220UHT4"/>
<dbReference type="EMBL" id="CP022317">
    <property type="protein sequence ID" value="ASK67263.1"/>
    <property type="molecule type" value="Genomic_DNA"/>
</dbReference>
<evidence type="ECO:0000256" key="2">
    <source>
        <dbReference type="ARBA" id="ARBA00023125"/>
    </source>
</evidence>
<dbReference type="KEGG" id="brv:CFK39_15575"/>
<keyword evidence="7" id="KW-1185">Reference proteome</keyword>
<evidence type="ECO:0000259" key="5">
    <source>
        <dbReference type="PROSITE" id="PS50977"/>
    </source>
</evidence>
<sequence length="170" mass="19013">MATKLEILDAALEVLRHGDALTLDAVARHAGLTKPGLVHHFATKEGLTVAVVDRVIDLWEAELRERVSDESDEVERLRAYVEFSLLDDLDPSDLALLADARLRDKLSDQWMRRLDPWFGSGLDDPRVRSVRLLADGAWFDRSLGIVELSRAQRESMLSVALGLISEGVQK</sequence>
<dbReference type="InterPro" id="IPR036271">
    <property type="entry name" value="Tet_transcr_reg_TetR-rel_C_sf"/>
</dbReference>
<evidence type="ECO:0000313" key="7">
    <source>
        <dbReference type="Proteomes" id="UP000198398"/>
    </source>
</evidence>
<dbReference type="InterPro" id="IPR041479">
    <property type="entry name" value="TetR_CgmR_C"/>
</dbReference>
<dbReference type="Pfam" id="PF17937">
    <property type="entry name" value="TetR_C_28"/>
    <property type="match status" value="1"/>
</dbReference>
<feature type="DNA-binding region" description="H-T-H motif" evidence="4">
    <location>
        <begin position="22"/>
        <end position="41"/>
    </location>
</feature>
<dbReference type="OrthoDB" id="9806334at2"/>